<reference evidence="2 4" key="2">
    <citation type="submission" date="2018-06" db="EMBL/GenBank/DDBJ databases">
        <authorList>
            <consortium name="Pathogen Informatics"/>
            <person name="Doyle S."/>
        </authorList>
    </citation>
    <scope>NUCLEOTIDE SEQUENCE [LARGE SCALE GENOMIC DNA]</scope>
    <source>
        <strain evidence="2 4">NCTC13492</strain>
    </source>
</reference>
<keyword evidence="3" id="KW-1185">Reference proteome</keyword>
<dbReference type="InterPro" id="IPR050708">
    <property type="entry name" value="T6SS_VgrG/RHS"/>
</dbReference>
<organism evidence="2 4">
    <name type="scientific">Chryseobacterium jejuense</name>
    <dbReference type="NCBI Taxonomy" id="445960"/>
    <lineage>
        <taxon>Bacteria</taxon>
        <taxon>Pseudomonadati</taxon>
        <taxon>Bacteroidota</taxon>
        <taxon>Flavobacteriia</taxon>
        <taxon>Flavobacteriales</taxon>
        <taxon>Weeksellaceae</taxon>
        <taxon>Chryseobacterium group</taxon>
        <taxon>Chryseobacterium</taxon>
    </lineage>
</organism>
<dbReference type="InterPro" id="IPR022385">
    <property type="entry name" value="Rhs_assc_core"/>
</dbReference>
<dbReference type="Proteomes" id="UP000199426">
    <property type="component" value="Unassembled WGS sequence"/>
</dbReference>
<dbReference type="Gene3D" id="2.180.10.10">
    <property type="entry name" value="RHS repeat-associated core"/>
    <property type="match status" value="1"/>
</dbReference>
<protein>
    <submittedName>
        <fullName evidence="1 2">RHS repeat-associated core domain</fullName>
    </submittedName>
</protein>
<dbReference type="OrthoDB" id="2972467at2"/>
<dbReference type="RefSeq" id="WP_089735761.1">
    <property type="nucleotide sequence ID" value="NZ_FNEG01000003.1"/>
</dbReference>
<dbReference type="EMBL" id="FNEG01000003">
    <property type="protein sequence ID" value="SDI80653.1"/>
    <property type="molecule type" value="Genomic_DNA"/>
</dbReference>
<dbReference type="NCBIfam" id="TIGR03696">
    <property type="entry name" value="Rhs_assc_core"/>
    <property type="match status" value="1"/>
</dbReference>
<evidence type="ECO:0000313" key="2">
    <source>
        <dbReference type="EMBL" id="SQB27778.1"/>
    </source>
</evidence>
<dbReference type="PANTHER" id="PTHR32305">
    <property type="match status" value="1"/>
</dbReference>
<dbReference type="AlphaFoldDB" id="A0A2X2VGU2"/>
<dbReference type="Proteomes" id="UP000251670">
    <property type="component" value="Unassembled WGS sequence"/>
</dbReference>
<sequence length="305" mass="33877">MLVIQKLPIGSFNYKYNGKELQETGMYDYGARFYMPDIGRWGVVDPLAEMYRRHTTYAYAVNNPIYFIDPDGMQIDPASQKEWDRLKGSVTKTRDALQNDVDKINQKAKDKGWDAKTLTSKMGDKLDRLNNVNQSLSSMSTLESSDQMYSLNKMEGNDGVTTYDKNTDAVVIGYVNDANFVHEMTHGYQFETGDIAFDVASGNSLAQDLDDEATAYRAQAAFDPSSFGGISVNKVNNNFLTTLSDQNGNKVYGVGGTAKSGLFGVTINSTVGQLRLAYPQAKEALKNLDQSIKLRDFQGVKFKGK</sequence>
<evidence type="ECO:0000313" key="3">
    <source>
        <dbReference type="Proteomes" id="UP000199426"/>
    </source>
</evidence>
<dbReference type="EMBL" id="UAWB01000002">
    <property type="protein sequence ID" value="SQB27778.1"/>
    <property type="molecule type" value="Genomic_DNA"/>
</dbReference>
<proteinExistence type="predicted"/>
<dbReference type="PANTHER" id="PTHR32305:SF15">
    <property type="entry name" value="PROTEIN RHSA-RELATED"/>
    <property type="match status" value="1"/>
</dbReference>
<evidence type="ECO:0000313" key="1">
    <source>
        <dbReference type="EMBL" id="SDI80653.1"/>
    </source>
</evidence>
<dbReference type="STRING" id="445960.SAMN05421542_1864"/>
<reference evidence="1 3" key="1">
    <citation type="submission" date="2016-10" db="EMBL/GenBank/DDBJ databases">
        <authorList>
            <person name="Varghese N."/>
            <person name="Submissions S."/>
        </authorList>
    </citation>
    <scope>NUCLEOTIDE SEQUENCE [LARGE SCALE GENOMIC DNA]</scope>
    <source>
        <strain evidence="1 3">DSM 19299</strain>
    </source>
</reference>
<name>A0A2X2VGU2_CHRJE</name>
<evidence type="ECO:0000313" key="4">
    <source>
        <dbReference type="Proteomes" id="UP000251670"/>
    </source>
</evidence>
<gene>
    <name evidence="2" type="ORF">NCTC13492_01360</name>
    <name evidence="1" type="ORF">SAMN05421542_1864</name>
</gene>
<accession>A0A2X2VGU2</accession>